<evidence type="ECO:0000256" key="2">
    <source>
        <dbReference type="RuleBase" id="RU003876"/>
    </source>
</evidence>
<dbReference type="Gene3D" id="1.20.5.1500">
    <property type="match status" value="1"/>
</dbReference>
<comment type="caution">
    <text evidence="4">The sequence shown here is derived from an EMBL/GenBank/DDBJ whole genome shotgun (WGS) entry which is preliminary data.</text>
</comment>
<feature type="region of interest" description="Disordered" evidence="3">
    <location>
        <begin position="146"/>
        <end position="193"/>
    </location>
</feature>
<dbReference type="PANTHER" id="PTHR11875">
    <property type="entry name" value="TESTIS-SPECIFIC Y-ENCODED PROTEIN"/>
    <property type="match status" value="1"/>
</dbReference>
<accession>A0A507E1S2</accession>
<dbReference type="GO" id="GO:0005634">
    <property type="term" value="C:nucleus"/>
    <property type="evidence" value="ECO:0007669"/>
    <property type="project" value="InterPro"/>
</dbReference>
<evidence type="ECO:0000256" key="1">
    <source>
        <dbReference type="ARBA" id="ARBA00009947"/>
    </source>
</evidence>
<feature type="region of interest" description="Disordered" evidence="3">
    <location>
        <begin position="378"/>
        <end position="432"/>
    </location>
</feature>
<protein>
    <recommendedName>
        <fullName evidence="6">Nucleosome assembly protein</fullName>
    </recommendedName>
</protein>
<dbReference type="FunFam" id="1.20.5.1500:FF:000001">
    <property type="entry name" value="Nucleosome assembly protein 1-like 1"/>
    <property type="match status" value="1"/>
</dbReference>
<dbReference type="AlphaFoldDB" id="A0A507E1S2"/>
<dbReference type="InterPro" id="IPR037231">
    <property type="entry name" value="NAP-like_sf"/>
</dbReference>
<dbReference type="InterPro" id="IPR002164">
    <property type="entry name" value="NAP_family"/>
</dbReference>
<dbReference type="GO" id="GO:0006334">
    <property type="term" value="P:nucleosome assembly"/>
    <property type="evidence" value="ECO:0007669"/>
    <property type="project" value="InterPro"/>
</dbReference>
<organism evidence="4 5">
    <name type="scientific">Powellomyces hirtus</name>
    <dbReference type="NCBI Taxonomy" id="109895"/>
    <lineage>
        <taxon>Eukaryota</taxon>
        <taxon>Fungi</taxon>
        <taxon>Fungi incertae sedis</taxon>
        <taxon>Chytridiomycota</taxon>
        <taxon>Chytridiomycota incertae sedis</taxon>
        <taxon>Chytridiomycetes</taxon>
        <taxon>Spizellomycetales</taxon>
        <taxon>Powellomycetaceae</taxon>
        <taxon>Powellomyces</taxon>
    </lineage>
</organism>
<comment type="similarity">
    <text evidence="1 2">Belongs to the nucleosome assembly protein (NAP) family.</text>
</comment>
<feature type="compositionally biased region" description="Acidic residues" evidence="3">
    <location>
        <begin position="378"/>
        <end position="413"/>
    </location>
</feature>
<dbReference type="Pfam" id="PF00956">
    <property type="entry name" value="NAP"/>
    <property type="match status" value="1"/>
</dbReference>
<dbReference type="SUPFAM" id="SSF143113">
    <property type="entry name" value="NAP-like"/>
    <property type="match status" value="1"/>
</dbReference>
<reference evidence="4 5" key="1">
    <citation type="journal article" date="2019" name="Sci. Rep.">
        <title>Comparative genomics of chytrid fungi reveal insights into the obligate biotrophic and pathogenic lifestyle of Synchytrium endobioticum.</title>
        <authorList>
            <person name="van de Vossenberg B.T.L.H."/>
            <person name="Warris S."/>
            <person name="Nguyen H.D.T."/>
            <person name="van Gent-Pelzer M.P.E."/>
            <person name="Joly D.L."/>
            <person name="van de Geest H.C."/>
            <person name="Bonants P.J.M."/>
            <person name="Smith D.S."/>
            <person name="Levesque C.A."/>
            <person name="van der Lee T.A.J."/>
        </authorList>
    </citation>
    <scope>NUCLEOTIDE SEQUENCE [LARGE SCALE GENOMIC DNA]</scope>
    <source>
        <strain evidence="4 5">CBS 809.83</strain>
    </source>
</reference>
<evidence type="ECO:0000313" key="5">
    <source>
        <dbReference type="Proteomes" id="UP000318582"/>
    </source>
</evidence>
<sequence>MGQRVRNEVVHTGGGRRTLIEEMLATSSSLAQLVVDGVLPVYIYKVLVKWPMEGGNKIVDDAATTGNAFQNPALLNALQDKLGSLVGRPSGYLDSLPPDVKRRMNALKNLQDKHTKIEAEFREEVLALEKKYLLKYQPLYDQRSEIITGTVEPSDEQCERAPDSDDEEDEEDKKESEEKTEKEAEKSTIEPSGLKGIPEFWLTAFKNHPQIAEMITEKDEEVLKSLQDIKVSYLNDNPGFKLEFVFGENEYFTDSVLTKTYFLENSPDAAYGDVMYDHASGSDIHWKEGKDLSVTVEVKKQRHKGTNKVRVVKKTVPAETFFHFFNPPKAPEEDEDADDEELDDLDQKLEADYEIGETIKEKLIPRAIDWFTGKALEYEDEDYEDEEGMDGWYPGDDDEDDDEDGSEAEDDEGPGGANAVASTEKPPECKQQ</sequence>
<dbReference type="FunFam" id="3.30.1120.90:FF:000003">
    <property type="entry name" value="Nucleosome assembly protein"/>
    <property type="match status" value="1"/>
</dbReference>
<dbReference type="Proteomes" id="UP000318582">
    <property type="component" value="Unassembled WGS sequence"/>
</dbReference>
<dbReference type="Gene3D" id="3.30.1120.90">
    <property type="entry name" value="Nucleosome assembly protein"/>
    <property type="match status" value="1"/>
</dbReference>
<keyword evidence="5" id="KW-1185">Reference proteome</keyword>
<proteinExistence type="inferred from homology"/>
<evidence type="ECO:0000256" key="3">
    <source>
        <dbReference type="SAM" id="MobiDB-lite"/>
    </source>
</evidence>
<evidence type="ECO:0008006" key="6">
    <source>
        <dbReference type="Google" id="ProtNLM"/>
    </source>
</evidence>
<name>A0A507E1S2_9FUNG</name>
<dbReference type="EMBL" id="QEAQ01000047">
    <property type="protein sequence ID" value="TPX57774.1"/>
    <property type="molecule type" value="Genomic_DNA"/>
</dbReference>
<gene>
    <name evidence="4" type="ORF">PhCBS80983_g03561</name>
</gene>
<feature type="compositionally biased region" description="Basic and acidic residues" evidence="3">
    <location>
        <begin position="173"/>
        <end position="188"/>
    </location>
</feature>
<dbReference type="STRING" id="109895.A0A507E1S2"/>
<evidence type="ECO:0000313" key="4">
    <source>
        <dbReference type="EMBL" id="TPX57774.1"/>
    </source>
</evidence>